<feature type="domain" description="ATP synthase alpha subunit C-terminal" evidence="11">
    <location>
        <begin position="358"/>
        <end position="462"/>
    </location>
</feature>
<accession>A0A0G0VIK7</accession>
<dbReference type="FunFam" id="3.40.50.300:FF:004039">
    <property type="entry name" value="ATP synthase subunit alpha, mitochondrial"/>
    <property type="match status" value="1"/>
</dbReference>
<evidence type="ECO:0000313" key="12">
    <source>
        <dbReference type="EMBL" id="KKR71810.1"/>
    </source>
</evidence>
<dbReference type="InterPro" id="IPR000194">
    <property type="entry name" value="ATPase_F1/V1/A1_a/bsu_nucl-bd"/>
</dbReference>
<name>A0A0G0VIK7_9BACT</name>
<evidence type="ECO:0000256" key="8">
    <source>
        <dbReference type="ARBA" id="ARBA00023196"/>
    </source>
</evidence>
<keyword evidence="8" id="KW-0139">CF(1)</keyword>
<protein>
    <submittedName>
        <fullName evidence="12">ATP synthase alpha chain</fullName>
    </submittedName>
</protein>
<comment type="caution">
    <text evidence="12">The sequence shown here is derived from an EMBL/GenBank/DDBJ whole genome shotgun (WGS) entry which is preliminary data.</text>
</comment>
<evidence type="ECO:0000256" key="4">
    <source>
        <dbReference type="ARBA" id="ARBA00022781"/>
    </source>
</evidence>
<reference evidence="12 13" key="1">
    <citation type="journal article" date="2015" name="Nature">
        <title>rRNA introns, odd ribosomes, and small enigmatic genomes across a large radiation of phyla.</title>
        <authorList>
            <person name="Brown C.T."/>
            <person name="Hug L.A."/>
            <person name="Thomas B.C."/>
            <person name="Sharon I."/>
            <person name="Castelle C.J."/>
            <person name="Singh A."/>
            <person name="Wilkins M.J."/>
            <person name="Williams K.H."/>
            <person name="Banfield J.F."/>
        </authorList>
    </citation>
    <scope>NUCLEOTIDE SEQUENCE [LARGE SCALE GENOMIC DNA]</scope>
</reference>
<dbReference type="Gene3D" id="3.40.50.12240">
    <property type="match status" value="1"/>
</dbReference>
<dbReference type="PANTHER" id="PTHR48082">
    <property type="entry name" value="ATP SYNTHASE SUBUNIT ALPHA, MITOCHONDRIAL"/>
    <property type="match status" value="1"/>
</dbReference>
<dbReference type="SUPFAM" id="SSF47917">
    <property type="entry name" value="C-terminal domain of alpha and beta subunits of F1 ATP synthase"/>
    <property type="match status" value="1"/>
</dbReference>
<keyword evidence="3" id="KW-0547">Nucleotide-binding</keyword>
<evidence type="ECO:0000256" key="7">
    <source>
        <dbReference type="ARBA" id="ARBA00023136"/>
    </source>
</evidence>
<evidence type="ECO:0000256" key="2">
    <source>
        <dbReference type="ARBA" id="ARBA00022448"/>
    </source>
</evidence>
<dbReference type="InterPro" id="IPR000793">
    <property type="entry name" value="ATP_synth_asu_C"/>
</dbReference>
<dbReference type="Pfam" id="PF00306">
    <property type="entry name" value="ATP-synt_ab_C"/>
    <property type="match status" value="1"/>
</dbReference>
<keyword evidence="4" id="KW-0375">Hydrogen ion transport</keyword>
<dbReference type="AlphaFoldDB" id="A0A0G0VIK7"/>
<gene>
    <name evidence="12" type="ORF">UU14_C0018G0009</name>
</gene>
<dbReference type="GO" id="GO:0005524">
    <property type="term" value="F:ATP binding"/>
    <property type="evidence" value="ECO:0007669"/>
    <property type="project" value="UniProtKB-KW"/>
</dbReference>
<dbReference type="GO" id="GO:0046933">
    <property type="term" value="F:proton-transporting ATP synthase activity, rotational mechanism"/>
    <property type="evidence" value="ECO:0007669"/>
    <property type="project" value="InterPro"/>
</dbReference>
<dbReference type="GO" id="GO:0045259">
    <property type="term" value="C:proton-transporting ATP synthase complex"/>
    <property type="evidence" value="ECO:0007669"/>
    <property type="project" value="UniProtKB-KW"/>
</dbReference>
<dbReference type="PANTHER" id="PTHR48082:SF2">
    <property type="entry name" value="ATP SYNTHASE SUBUNIT ALPHA, MITOCHONDRIAL"/>
    <property type="match status" value="1"/>
</dbReference>
<evidence type="ECO:0000256" key="9">
    <source>
        <dbReference type="ARBA" id="ARBA00023310"/>
    </source>
</evidence>
<evidence type="ECO:0000256" key="3">
    <source>
        <dbReference type="ARBA" id="ARBA00022741"/>
    </source>
</evidence>
<evidence type="ECO:0000256" key="6">
    <source>
        <dbReference type="ARBA" id="ARBA00023065"/>
    </source>
</evidence>
<dbReference type="GO" id="GO:0043531">
    <property type="term" value="F:ADP binding"/>
    <property type="evidence" value="ECO:0007669"/>
    <property type="project" value="TreeGrafter"/>
</dbReference>
<evidence type="ECO:0000256" key="1">
    <source>
        <dbReference type="ARBA" id="ARBA00004370"/>
    </source>
</evidence>
<dbReference type="EMBL" id="LBZM01000018">
    <property type="protein sequence ID" value="KKR71810.1"/>
    <property type="molecule type" value="Genomic_DNA"/>
</dbReference>
<keyword evidence="6" id="KW-0406">Ion transport</keyword>
<dbReference type="Proteomes" id="UP000034664">
    <property type="component" value="Unassembled WGS sequence"/>
</dbReference>
<comment type="subcellular location">
    <subcellularLocation>
        <location evidence="1">Membrane</location>
    </subcellularLocation>
</comment>
<keyword evidence="2" id="KW-0813">Transport</keyword>
<feature type="domain" description="ATPase F1/V1/A1 complex alpha/beta subunit nucleotide-binding" evidence="10">
    <location>
        <begin position="134"/>
        <end position="350"/>
    </location>
</feature>
<evidence type="ECO:0000259" key="11">
    <source>
        <dbReference type="Pfam" id="PF00306"/>
    </source>
</evidence>
<keyword evidence="5" id="KW-0067">ATP-binding</keyword>
<dbReference type="InterPro" id="IPR005294">
    <property type="entry name" value="ATP_synth_F1_asu"/>
</dbReference>
<evidence type="ECO:0000256" key="5">
    <source>
        <dbReference type="ARBA" id="ARBA00022840"/>
    </source>
</evidence>
<evidence type="ECO:0000313" key="13">
    <source>
        <dbReference type="Proteomes" id="UP000034664"/>
    </source>
</evidence>
<dbReference type="SUPFAM" id="SSF52540">
    <property type="entry name" value="P-loop containing nucleoside triphosphate hydrolases"/>
    <property type="match status" value="1"/>
</dbReference>
<evidence type="ECO:0000259" key="10">
    <source>
        <dbReference type="Pfam" id="PF00006"/>
    </source>
</evidence>
<keyword evidence="7" id="KW-0472">Membrane</keyword>
<proteinExistence type="predicted"/>
<organism evidence="12 13">
    <name type="scientific">Candidatus Roizmanbacteria bacterium GW2011_GWB1_40_7</name>
    <dbReference type="NCBI Taxonomy" id="1618482"/>
    <lineage>
        <taxon>Bacteria</taxon>
        <taxon>Candidatus Roizmaniibacteriota</taxon>
    </lineage>
</organism>
<keyword evidence="9" id="KW-0066">ATP synthesis</keyword>
<sequence length="487" mass="53599">MESYVSEVGYVTKSNGYLMYIEGLPTVKINTILTHQSGSKAIVTSLDKTSLLALMLDQTKPKPGDEFKIFAEHISIPVGPQVLGRVLSPMGETIDDKASLTKTGKAGLTREVKIDSSAPGISKRHVVDEQFQTGLTIVDGLVPIGKGQRELIIGEPRSGVSAFIIDIIANQKNTNTICIYTAIGKSELEIKQYASSIESIGANSYSLLVAASSSSPAPLIMLAPQTGLTIAEQFAQDGHDVLVILDDMGLHAKYLREIALIAEQVPGRESYPGNIFNQHARLIERAGNFNQEKGRKPVSITLLPIIRVISESIASYITTNLMAMTDGHMLFSSELSAAGSYPSVDTAGSVTRVGRQTQHPLLRELSDRIRALLARYEEVRSYSRFGPELTQNTLATLNQSEIILELLRQEDHDYRDIPLQVALLALPFTRFLALKDASFVKRNKKIIVNALREQPEFSQLYKSLELSLDSFIQQIDQRSDVLNKLCQ</sequence>
<dbReference type="InterPro" id="IPR027417">
    <property type="entry name" value="P-loop_NTPase"/>
</dbReference>
<dbReference type="Pfam" id="PF00006">
    <property type="entry name" value="ATP-synt_ab"/>
    <property type="match status" value="1"/>
</dbReference>